<evidence type="ECO:0000313" key="5">
    <source>
        <dbReference type="EMBL" id="KRW98793.1"/>
    </source>
</evidence>
<dbReference type="PROSITE" id="PS50082">
    <property type="entry name" value="WD_REPEATS_2"/>
    <property type="match status" value="3"/>
</dbReference>
<organism evidence="5 6">
    <name type="scientific">Pseudocohnilembus persalinus</name>
    <name type="common">Ciliate</name>
    <dbReference type="NCBI Taxonomy" id="266149"/>
    <lineage>
        <taxon>Eukaryota</taxon>
        <taxon>Sar</taxon>
        <taxon>Alveolata</taxon>
        <taxon>Ciliophora</taxon>
        <taxon>Intramacronucleata</taxon>
        <taxon>Oligohymenophorea</taxon>
        <taxon>Scuticociliatia</taxon>
        <taxon>Philasterida</taxon>
        <taxon>Pseudocohnilembidae</taxon>
        <taxon>Pseudocohnilembus</taxon>
    </lineage>
</organism>
<keyword evidence="6" id="KW-1185">Reference proteome</keyword>
<keyword evidence="1 3" id="KW-0853">WD repeat</keyword>
<dbReference type="PANTHER" id="PTHR19855">
    <property type="entry name" value="WD40 REPEAT PROTEIN 12, 37"/>
    <property type="match status" value="1"/>
</dbReference>
<feature type="repeat" description="WD" evidence="3">
    <location>
        <begin position="553"/>
        <end position="578"/>
    </location>
</feature>
<dbReference type="PROSITE" id="PS00678">
    <property type="entry name" value="WD_REPEATS_1"/>
    <property type="match status" value="1"/>
</dbReference>
<protein>
    <submittedName>
        <fullName evidence="5">WD40-repeat-containing domain</fullName>
    </submittedName>
</protein>
<dbReference type="PANTHER" id="PTHR19855:SF11">
    <property type="entry name" value="RIBOSOME BIOGENESIS PROTEIN WDR12"/>
    <property type="match status" value="1"/>
</dbReference>
<dbReference type="InterPro" id="IPR015943">
    <property type="entry name" value="WD40/YVTN_repeat-like_dom_sf"/>
</dbReference>
<dbReference type="AlphaFoldDB" id="A0A0V0Q987"/>
<evidence type="ECO:0000256" key="1">
    <source>
        <dbReference type="ARBA" id="ARBA00022574"/>
    </source>
</evidence>
<name>A0A0V0Q987_PSEPJ</name>
<dbReference type="Gene3D" id="2.130.10.10">
    <property type="entry name" value="YVTN repeat-like/Quinoprotein amine dehydrogenase"/>
    <property type="match status" value="2"/>
</dbReference>
<feature type="region of interest" description="Disordered" evidence="4">
    <location>
        <begin position="1"/>
        <end position="21"/>
    </location>
</feature>
<proteinExistence type="predicted"/>
<dbReference type="InterPro" id="IPR001680">
    <property type="entry name" value="WD40_rpt"/>
</dbReference>
<dbReference type="SUPFAM" id="SSF57845">
    <property type="entry name" value="B-box zinc-binding domain"/>
    <property type="match status" value="1"/>
</dbReference>
<dbReference type="SUPFAM" id="SSF50978">
    <property type="entry name" value="WD40 repeat-like"/>
    <property type="match status" value="1"/>
</dbReference>
<dbReference type="Gene3D" id="3.30.160.60">
    <property type="entry name" value="Classic Zinc Finger"/>
    <property type="match status" value="1"/>
</dbReference>
<sequence length="677" mass="78640">MSQISQNPQKQTQNQQQQNQTQQIQQNSAEIYCSLHPCRTKYFCVEKTCAADFRAACGECFTEGPHQGHKIIQIAEYESSLKTNYQKLQSQIGSIDNTQTLVEKVNKLFTNLKQKLDSTLDQAKQHVLREIFSQQDKKETEKFKLMNLRIKQLKKCFFYGGAAKFPKNIGDFSLDLYNMDQELLDYLNQLKEERDNYIKPFETNYNQISQKIDELIKNEIADLYKISPIYPMKFDKEIFQGKMQPIEGHQNKINIGVKFIHNQTSHKKQQLDPNQQLTEIQNFIFTCAKDNSLRLWNLGCGKANNEEFKPSLWKTYMFENKEITALCQLDYNHLVTGNTDGYIQVWDIRDASCKAKFSHLDENNKNFKPQHGQVPDFDQDEQQEEVQESVLLRNAERSCQLKKITYLLQINEQIVVAGYADGDIRVWDVNQGKIQDLFNFYETSYDNKVQQEQLAIHKIVKYNQWVLISTGSKIIQNEQNANNNNISQSHLETSQKADLENSLINSSQPAQKGKQNPKNKEKNVVIVWNWLNQDLIAEYAQHKEKIIDIINISQIIISASKDNEIHIWDLNNANTLKIIENSHKGIKAITQLSDQIFSSCGDDLIVKLWEIQPDNFQENKEQLEVKNIQEIDDLAPKNENEVQLLKQKPNSLTYLQRLSETEIVVGSLQPPYLQLIN</sequence>
<dbReference type="EMBL" id="LDAU01000229">
    <property type="protein sequence ID" value="KRW98793.1"/>
    <property type="molecule type" value="Genomic_DNA"/>
</dbReference>
<dbReference type="Proteomes" id="UP000054937">
    <property type="component" value="Unassembled WGS sequence"/>
</dbReference>
<dbReference type="PRINTS" id="PR00320">
    <property type="entry name" value="GPROTEINBRPT"/>
</dbReference>
<dbReference type="InterPro" id="IPR019775">
    <property type="entry name" value="WD40_repeat_CS"/>
</dbReference>
<dbReference type="CDD" id="cd19756">
    <property type="entry name" value="Bbox2"/>
    <property type="match status" value="1"/>
</dbReference>
<dbReference type="InterPro" id="IPR036322">
    <property type="entry name" value="WD40_repeat_dom_sf"/>
</dbReference>
<dbReference type="OMA" id="CIHERRK"/>
<keyword evidence="2" id="KW-0677">Repeat</keyword>
<dbReference type="SMART" id="SM00320">
    <property type="entry name" value="WD40"/>
    <property type="match status" value="5"/>
</dbReference>
<dbReference type="InParanoid" id="A0A0V0Q987"/>
<gene>
    <name evidence="5" type="ORF">PPERSA_10564</name>
</gene>
<comment type="caution">
    <text evidence="5">The sequence shown here is derived from an EMBL/GenBank/DDBJ whole genome shotgun (WGS) entry which is preliminary data.</text>
</comment>
<evidence type="ECO:0000313" key="6">
    <source>
        <dbReference type="Proteomes" id="UP000054937"/>
    </source>
</evidence>
<reference evidence="5 6" key="1">
    <citation type="journal article" date="2015" name="Sci. Rep.">
        <title>Genome of the facultative scuticociliatosis pathogen Pseudocohnilembus persalinus provides insight into its virulence through horizontal gene transfer.</title>
        <authorList>
            <person name="Xiong J."/>
            <person name="Wang G."/>
            <person name="Cheng J."/>
            <person name="Tian M."/>
            <person name="Pan X."/>
            <person name="Warren A."/>
            <person name="Jiang C."/>
            <person name="Yuan D."/>
            <person name="Miao W."/>
        </authorList>
    </citation>
    <scope>NUCLEOTIDE SEQUENCE [LARGE SCALE GENOMIC DNA]</scope>
    <source>
        <strain evidence="5">36N120E</strain>
    </source>
</reference>
<evidence type="ECO:0000256" key="2">
    <source>
        <dbReference type="ARBA" id="ARBA00022737"/>
    </source>
</evidence>
<feature type="repeat" description="WD" evidence="3">
    <location>
        <begin position="411"/>
        <end position="437"/>
    </location>
</feature>
<dbReference type="InterPro" id="IPR020472">
    <property type="entry name" value="WD40_PAC1"/>
</dbReference>
<feature type="repeat" description="WD" evidence="3">
    <location>
        <begin position="334"/>
        <end position="356"/>
    </location>
</feature>
<accession>A0A0V0Q987</accession>
<evidence type="ECO:0000256" key="3">
    <source>
        <dbReference type="PROSITE-ProRule" id="PRU00221"/>
    </source>
</evidence>
<evidence type="ECO:0000256" key="4">
    <source>
        <dbReference type="SAM" id="MobiDB-lite"/>
    </source>
</evidence>